<accession>A0AAD8AK40</accession>
<dbReference type="AlphaFoldDB" id="A0AAD8AK40"/>
<protein>
    <submittedName>
        <fullName evidence="2">Uncharacterized protein</fullName>
    </submittedName>
</protein>
<feature type="non-terminal residue" evidence="2">
    <location>
        <position position="1"/>
    </location>
</feature>
<evidence type="ECO:0000313" key="3">
    <source>
        <dbReference type="Proteomes" id="UP001233999"/>
    </source>
</evidence>
<evidence type="ECO:0000256" key="1">
    <source>
        <dbReference type="SAM" id="MobiDB-lite"/>
    </source>
</evidence>
<sequence length="78" mass="9287">NLERKKDPTSNEANQPTTPASVHKLEITSRFYCLRPVRKRYITQSSIARSINFDRELTPNNLAVRIAYYDFLMERRFH</sequence>
<comment type="caution">
    <text evidence="2">The sequence shown here is derived from an EMBL/GenBank/DDBJ whole genome shotgun (WGS) entry which is preliminary data.</text>
</comment>
<feature type="non-terminal residue" evidence="2">
    <location>
        <position position="78"/>
    </location>
</feature>
<organism evidence="2 3">
    <name type="scientific">Diploptera punctata</name>
    <name type="common">Pacific beetle cockroach</name>
    <dbReference type="NCBI Taxonomy" id="6984"/>
    <lineage>
        <taxon>Eukaryota</taxon>
        <taxon>Metazoa</taxon>
        <taxon>Ecdysozoa</taxon>
        <taxon>Arthropoda</taxon>
        <taxon>Hexapoda</taxon>
        <taxon>Insecta</taxon>
        <taxon>Pterygota</taxon>
        <taxon>Neoptera</taxon>
        <taxon>Polyneoptera</taxon>
        <taxon>Dictyoptera</taxon>
        <taxon>Blattodea</taxon>
        <taxon>Blaberoidea</taxon>
        <taxon>Blaberidae</taxon>
        <taxon>Diplopterinae</taxon>
        <taxon>Diploptera</taxon>
    </lineage>
</organism>
<dbReference type="EMBL" id="JASPKZ010000445">
    <property type="protein sequence ID" value="KAJ9600195.1"/>
    <property type="molecule type" value="Genomic_DNA"/>
</dbReference>
<gene>
    <name evidence="2" type="ORF">L9F63_009529</name>
</gene>
<proteinExistence type="predicted"/>
<reference evidence="2" key="1">
    <citation type="journal article" date="2023" name="IScience">
        <title>Live-bearing cockroach genome reveals convergent evolutionary mechanisms linked to viviparity in insects and beyond.</title>
        <authorList>
            <person name="Fouks B."/>
            <person name="Harrison M.C."/>
            <person name="Mikhailova A.A."/>
            <person name="Marchal E."/>
            <person name="English S."/>
            <person name="Carruthers M."/>
            <person name="Jennings E.C."/>
            <person name="Chiamaka E.L."/>
            <person name="Frigard R.A."/>
            <person name="Pippel M."/>
            <person name="Attardo G.M."/>
            <person name="Benoit J.B."/>
            <person name="Bornberg-Bauer E."/>
            <person name="Tobe S.S."/>
        </authorList>
    </citation>
    <scope>NUCLEOTIDE SEQUENCE</scope>
    <source>
        <strain evidence="2">Stay&amp;Tobe</strain>
    </source>
</reference>
<feature type="region of interest" description="Disordered" evidence="1">
    <location>
        <begin position="1"/>
        <end position="21"/>
    </location>
</feature>
<reference evidence="2" key="2">
    <citation type="submission" date="2023-05" db="EMBL/GenBank/DDBJ databases">
        <authorList>
            <person name="Fouks B."/>
        </authorList>
    </citation>
    <scope>NUCLEOTIDE SEQUENCE</scope>
    <source>
        <strain evidence="2">Stay&amp;Tobe</strain>
        <tissue evidence="2">Testes</tissue>
    </source>
</reference>
<keyword evidence="3" id="KW-1185">Reference proteome</keyword>
<evidence type="ECO:0000313" key="2">
    <source>
        <dbReference type="EMBL" id="KAJ9600195.1"/>
    </source>
</evidence>
<dbReference type="Proteomes" id="UP001233999">
    <property type="component" value="Unassembled WGS sequence"/>
</dbReference>
<feature type="compositionally biased region" description="Polar residues" evidence="1">
    <location>
        <begin position="10"/>
        <end position="20"/>
    </location>
</feature>
<name>A0AAD8AK40_DIPPU</name>